<reference evidence="2 3" key="1">
    <citation type="submission" date="2020-08" db="EMBL/GenBank/DDBJ databases">
        <title>Sequencing the genomes of 1000 actinobacteria strains.</title>
        <authorList>
            <person name="Klenk H.-P."/>
        </authorList>
    </citation>
    <scope>NUCLEOTIDE SEQUENCE [LARGE SCALE GENOMIC DNA]</scope>
    <source>
        <strain evidence="2 3">DSM 45267</strain>
    </source>
</reference>
<feature type="compositionally biased region" description="Basic and acidic residues" evidence="1">
    <location>
        <begin position="39"/>
        <end position="51"/>
    </location>
</feature>
<feature type="compositionally biased region" description="Basic residues" evidence="1">
    <location>
        <begin position="195"/>
        <end position="210"/>
    </location>
</feature>
<feature type="compositionally biased region" description="Low complexity" evidence="1">
    <location>
        <begin position="67"/>
        <end position="82"/>
    </location>
</feature>
<sequence>MGARPVSDNRPDHALQVVSPGAMTTLRHPVIRRNTGGHFHPDLRKPPDRRRTSATPLDGGHTRSPARRPSAPSSRSPHAATAGVPTTRPSDPAGSVTPGDAPHPDPSQRPLRNHHRVNGGRPAPADPVTARTHQVATVCPAALPAISVAKCRPGARPGGVHLDAHLPDVARHRPRTTRVTSARGGASTATTPPRPRVRRERPVSRRHRASRPAGPHRTATAGPNDGLPEMTAQPETTASRRGSARSQPDRHRGHR</sequence>
<dbReference type="EMBL" id="JACIBS010000001">
    <property type="protein sequence ID" value="MBB3663138.1"/>
    <property type="molecule type" value="Genomic_DNA"/>
</dbReference>
<comment type="caution">
    <text evidence="2">The sequence shown here is derived from an EMBL/GenBank/DDBJ whole genome shotgun (WGS) entry which is preliminary data.</text>
</comment>
<feature type="region of interest" description="Disordered" evidence="1">
    <location>
        <begin position="171"/>
        <end position="255"/>
    </location>
</feature>
<gene>
    <name evidence="2" type="ORF">FB384_002042</name>
</gene>
<organism evidence="2 3">
    <name type="scientific">Prauserella sediminis</name>
    <dbReference type="NCBI Taxonomy" id="577680"/>
    <lineage>
        <taxon>Bacteria</taxon>
        <taxon>Bacillati</taxon>
        <taxon>Actinomycetota</taxon>
        <taxon>Actinomycetes</taxon>
        <taxon>Pseudonocardiales</taxon>
        <taxon>Pseudonocardiaceae</taxon>
        <taxon>Prauserella</taxon>
        <taxon>Prauserella salsuginis group</taxon>
    </lineage>
</organism>
<protein>
    <submittedName>
        <fullName evidence="2">Uncharacterized protein</fullName>
    </submittedName>
</protein>
<evidence type="ECO:0000256" key="1">
    <source>
        <dbReference type="SAM" id="MobiDB-lite"/>
    </source>
</evidence>
<evidence type="ECO:0000313" key="2">
    <source>
        <dbReference type="EMBL" id="MBB3663138.1"/>
    </source>
</evidence>
<name>A0A839XQG6_9PSEU</name>
<feature type="compositionally biased region" description="Polar residues" evidence="1">
    <location>
        <begin position="233"/>
        <end position="246"/>
    </location>
</feature>
<keyword evidence="3" id="KW-1185">Reference proteome</keyword>
<dbReference type="Proteomes" id="UP000564573">
    <property type="component" value="Unassembled WGS sequence"/>
</dbReference>
<proteinExistence type="predicted"/>
<dbReference type="AlphaFoldDB" id="A0A839XQG6"/>
<feature type="region of interest" description="Disordered" evidence="1">
    <location>
        <begin position="1"/>
        <end position="131"/>
    </location>
</feature>
<feature type="compositionally biased region" description="Low complexity" evidence="1">
    <location>
        <begin position="180"/>
        <end position="191"/>
    </location>
</feature>
<accession>A0A839XQG6</accession>
<evidence type="ECO:0000313" key="3">
    <source>
        <dbReference type="Proteomes" id="UP000564573"/>
    </source>
</evidence>